<accession>A0A078B4M0</accession>
<name>A0A078B4M0_STYLE</name>
<keyword evidence="4" id="KW-1185">Reference proteome</keyword>
<evidence type="ECO:0000313" key="3">
    <source>
        <dbReference type="EMBL" id="CDW88453.1"/>
    </source>
</evidence>
<dbReference type="PANTHER" id="PTHR46260">
    <property type="entry name" value="RING-TYPE DOMAIN-CONTAINING PROTEIN"/>
    <property type="match status" value="1"/>
</dbReference>
<dbReference type="InParanoid" id="A0A078B4M0"/>
<dbReference type="InterPro" id="IPR015915">
    <property type="entry name" value="Kelch-typ_b-propeller"/>
</dbReference>
<dbReference type="Proteomes" id="UP000039865">
    <property type="component" value="Unassembled WGS sequence"/>
</dbReference>
<keyword evidence="2" id="KW-0677">Repeat</keyword>
<evidence type="ECO:0000313" key="4">
    <source>
        <dbReference type="Proteomes" id="UP000039865"/>
    </source>
</evidence>
<protein>
    <submittedName>
        <fullName evidence="3">Kelch motif family protein</fullName>
    </submittedName>
</protein>
<sequence>MTKGRSQKQSFTALVYHQGDFEELRTLEQYVEDIDETPQGIEVLKDNEYYFPEILQQQEDVYLSLKIQTYVEKKVKCAVISGYNEFSYSLGVVIYQILAFDNVIDSQVNLRHDLPLIGRKYELSSGLMRLCRELLQLGSDIIQTSNFQMARLINEKIQHDIDHQVEYDVYIKQTCNYLETKGSELFIDQDDEANQFLAKGLWNTKLMVKYYPLKNTYRLFKTVQKIPQGSETVMINEFLAFVMGGYDSFTPNVIINTVYQFEFPDEDFEKDYQIDYVYQLDQRSSMIVKKINYALVSNTDFICVLGGKIHDKDDQLLITDLCEIYSINNDSWGILPSLNVKRANACACIFNNKYIYIFGGESLDYPGFHVYESVERIDLTSKHSQWVELDIGNIVGACWFSPKSQALQVNETQIYIFGGINTHAMDGEVGKSLLFTVDTENEYECELKEKDRYEKAGLNISNNIVCDQVCKSEYQIFGISSNAILDLNTQGLKNIVQIDIHDILKSYNF</sequence>
<dbReference type="EMBL" id="CCKQ01016581">
    <property type="protein sequence ID" value="CDW88453.1"/>
    <property type="molecule type" value="Genomic_DNA"/>
</dbReference>
<dbReference type="SUPFAM" id="SSF117281">
    <property type="entry name" value="Kelch motif"/>
    <property type="match status" value="1"/>
</dbReference>
<gene>
    <name evidence="3" type="primary">Contig11692.g12504</name>
    <name evidence="3" type="ORF">STYLEM_17574</name>
</gene>
<evidence type="ECO:0000256" key="1">
    <source>
        <dbReference type="ARBA" id="ARBA00022441"/>
    </source>
</evidence>
<reference evidence="3 4" key="1">
    <citation type="submission" date="2014-06" db="EMBL/GenBank/DDBJ databases">
        <authorList>
            <person name="Swart Estienne"/>
        </authorList>
    </citation>
    <scope>NUCLEOTIDE SEQUENCE [LARGE SCALE GENOMIC DNA]</scope>
    <source>
        <strain evidence="3 4">130c</strain>
    </source>
</reference>
<dbReference type="Gene3D" id="2.120.10.80">
    <property type="entry name" value="Kelch-type beta propeller"/>
    <property type="match status" value="1"/>
</dbReference>
<organism evidence="3 4">
    <name type="scientific">Stylonychia lemnae</name>
    <name type="common">Ciliate</name>
    <dbReference type="NCBI Taxonomy" id="5949"/>
    <lineage>
        <taxon>Eukaryota</taxon>
        <taxon>Sar</taxon>
        <taxon>Alveolata</taxon>
        <taxon>Ciliophora</taxon>
        <taxon>Intramacronucleata</taxon>
        <taxon>Spirotrichea</taxon>
        <taxon>Stichotrichia</taxon>
        <taxon>Sporadotrichida</taxon>
        <taxon>Oxytrichidae</taxon>
        <taxon>Stylonychinae</taxon>
        <taxon>Stylonychia</taxon>
    </lineage>
</organism>
<dbReference type="InterPro" id="IPR051746">
    <property type="entry name" value="Kelch_domain_containing_8"/>
</dbReference>
<dbReference type="OrthoDB" id="191037at2759"/>
<dbReference type="PANTHER" id="PTHR46260:SF3">
    <property type="entry name" value="RING-TYPE DOMAIN-CONTAINING PROTEIN"/>
    <property type="match status" value="1"/>
</dbReference>
<dbReference type="AlphaFoldDB" id="A0A078B4M0"/>
<proteinExistence type="predicted"/>
<keyword evidence="1" id="KW-0880">Kelch repeat</keyword>
<evidence type="ECO:0000256" key="2">
    <source>
        <dbReference type="ARBA" id="ARBA00022737"/>
    </source>
</evidence>